<gene>
    <name evidence="2" type="ORF">UV8b_06273</name>
    <name evidence="1" type="ORF">UVI_02022950</name>
</gene>
<evidence type="ECO:0000313" key="4">
    <source>
        <dbReference type="Proteomes" id="UP000054053"/>
    </source>
</evidence>
<organism evidence="1 4">
    <name type="scientific">Ustilaginoidea virens</name>
    <name type="common">Rice false smut fungus</name>
    <name type="synonym">Villosiclava virens</name>
    <dbReference type="NCBI Taxonomy" id="1159556"/>
    <lineage>
        <taxon>Eukaryota</taxon>
        <taxon>Fungi</taxon>
        <taxon>Dikarya</taxon>
        <taxon>Ascomycota</taxon>
        <taxon>Pezizomycotina</taxon>
        <taxon>Sordariomycetes</taxon>
        <taxon>Hypocreomycetidae</taxon>
        <taxon>Hypocreales</taxon>
        <taxon>Clavicipitaceae</taxon>
        <taxon>Ustilaginoidea</taxon>
    </lineage>
</organism>
<evidence type="ECO:0000313" key="3">
    <source>
        <dbReference type="Proteomes" id="UP000027002"/>
    </source>
</evidence>
<name>A0A063C4J7_USTVR</name>
<proteinExistence type="predicted"/>
<dbReference type="PANTHER" id="PTHR48100">
    <property type="entry name" value="BROAD-SPECIFICITY PHOSPHATASE YOR283W-RELATED"/>
    <property type="match status" value="1"/>
</dbReference>
<dbReference type="EMBL" id="BBTG02000009">
    <property type="protein sequence ID" value="GAO18229.1"/>
    <property type="molecule type" value="Genomic_DNA"/>
</dbReference>
<dbReference type="SUPFAM" id="SSF53254">
    <property type="entry name" value="Phosphoglycerate mutase-like"/>
    <property type="match status" value="1"/>
</dbReference>
<dbReference type="CDD" id="cd07067">
    <property type="entry name" value="HP_PGM_like"/>
    <property type="match status" value="1"/>
</dbReference>
<reference evidence="4" key="2">
    <citation type="journal article" date="2016" name="Genome Announc.">
        <title>Genome sequence of Ustilaginoidea virens IPU010, a rice pathogenic fungus causing false smut.</title>
        <authorList>
            <person name="Kumagai T."/>
            <person name="Ishii T."/>
            <person name="Terai G."/>
            <person name="Umemura M."/>
            <person name="Machida M."/>
            <person name="Asai K."/>
        </authorList>
    </citation>
    <scope>NUCLEOTIDE SEQUENCE [LARGE SCALE GENOMIC DNA]</scope>
    <source>
        <strain evidence="4">IPU010</strain>
    </source>
</reference>
<dbReference type="Proteomes" id="UP000027002">
    <property type="component" value="Chromosome 5"/>
</dbReference>
<dbReference type="Gene3D" id="3.40.50.1240">
    <property type="entry name" value="Phosphoglycerate mutase-like"/>
    <property type="match status" value="1"/>
</dbReference>
<protein>
    <submittedName>
        <fullName evidence="1">Uncharacterized protein</fullName>
    </submittedName>
</protein>
<dbReference type="EMBL" id="CP072757">
    <property type="protein sequence ID" value="QUC22032.1"/>
    <property type="molecule type" value="Genomic_DNA"/>
</dbReference>
<reference evidence="2" key="3">
    <citation type="submission" date="2020-03" db="EMBL/GenBank/DDBJ databases">
        <title>A mixture of massive structural variations and highly conserved coding sequences in Ustilaginoidea virens genome.</title>
        <authorList>
            <person name="Zhang K."/>
            <person name="Zhao Z."/>
            <person name="Zhang Z."/>
            <person name="Li Y."/>
            <person name="Hsiang T."/>
            <person name="Sun W."/>
        </authorList>
    </citation>
    <scope>NUCLEOTIDE SEQUENCE</scope>
    <source>
        <strain evidence="2">UV-8b</strain>
    </source>
</reference>
<dbReference type="Pfam" id="PF00300">
    <property type="entry name" value="His_Phos_1"/>
    <property type="match status" value="1"/>
</dbReference>
<reference evidence="1" key="1">
    <citation type="journal article" date="2016" name="Genome Announc.">
        <title>Genome Sequence of Ustilaginoidea virens IPU010, a Rice Pathogenic Fungus Causing False Smut.</title>
        <authorList>
            <person name="Kumagai T."/>
            <person name="Ishii T."/>
            <person name="Terai G."/>
            <person name="Umemura M."/>
            <person name="Machida M."/>
            <person name="Asai K."/>
        </authorList>
    </citation>
    <scope>NUCLEOTIDE SEQUENCE [LARGE SCALE GENOMIC DNA]</scope>
    <source>
        <strain evidence="1">IPU010</strain>
    </source>
</reference>
<evidence type="ECO:0000313" key="2">
    <source>
        <dbReference type="EMBL" id="QUC22032.1"/>
    </source>
</evidence>
<dbReference type="InterPro" id="IPR050275">
    <property type="entry name" value="PGM_Phosphatase"/>
</dbReference>
<accession>A0A063C4J7</accession>
<keyword evidence="3" id="KW-1185">Reference proteome</keyword>
<dbReference type="RefSeq" id="XP_042999705.1">
    <property type="nucleotide sequence ID" value="XM_043143770.1"/>
</dbReference>
<dbReference type="KEGG" id="uvi:66067050"/>
<dbReference type="InterPro" id="IPR013078">
    <property type="entry name" value="His_Pase_superF_clade-1"/>
</dbReference>
<dbReference type="Proteomes" id="UP000054053">
    <property type="component" value="Unassembled WGS sequence"/>
</dbReference>
<dbReference type="OrthoDB" id="496981at2759"/>
<dbReference type="InterPro" id="IPR029033">
    <property type="entry name" value="His_PPase_superfam"/>
</dbReference>
<sequence length="299" mass="33762">MLPPQRWAFQAVPGIFANHADLARRNPDGKFTTQPRLGLLPRAYPTDPQGAAKATDWQRFLGYLAALNSDAGPRVSYKVVCLTRHGLGYHNQKHAQVGTDAWDTYWSLLDGDGQTTWFDAHLTDLGVQQAKQLGRFWFSAVAHDGVPLPRTIYTSPLARCLQTTEYVFSPLADEHQKPFRPIIKENLRERRTLHTCDLRRGRSWIQTNYPGYVLENSVAEEDPFSGQTRPETAREHRARKQRVLEEIFSSDENQVVALTVHSYAIAAILEVCGGDRVRVKEGTCLALLVRGERMEQGPV</sequence>
<dbReference type="PANTHER" id="PTHR48100:SF1">
    <property type="entry name" value="HISTIDINE PHOSPHATASE FAMILY PROTEIN-RELATED"/>
    <property type="match status" value="1"/>
</dbReference>
<dbReference type="HOGENOM" id="CLU_039184_0_1_1"/>
<dbReference type="GO" id="GO:0016791">
    <property type="term" value="F:phosphatase activity"/>
    <property type="evidence" value="ECO:0007669"/>
    <property type="project" value="TreeGrafter"/>
</dbReference>
<evidence type="ECO:0000313" key="1">
    <source>
        <dbReference type="EMBL" id="GAO18229.1"/>
    </source>
</evidence>
<dbReference type="AlphaFoldDB" id="A0A063C4J7"/>
<dbReference type="SMART" id="SM00855">
    <property type="entry name" value="PGAM"/>
    <property type="match status" value="1"/>
</dbReference>
<dbReference type="GeneID" id="66067050"/>
<dbReference type="GO" id="GO:0005737">
    <property type="term" value="C:cytoplasm"/>
    <property type="evidence" value="ECO:0007669"/>
    <property type="project" value="TreeGrafter"/>
</dbReference>